<protein>
    <submittedName>
        <fullName evidence="4">DNA-protecting protein DprA</fullName>
    </submittedName>
</protein>
<dbReference type="Pfam" id="PF17782">
    <property type="entry name" value="WHD_DprA"/>
    <property type="match status" value="1"/>
</dbReference>
<dbReference type="AlphaFoldDB" id="A0A2W4RLT6"/>
<evidence type="ECO:0000313" key="5">
    <source>
        <dbReference type="Proteomes" id="UP000249396"/>
    </source>
</evidence>
<dbReference type="Proteomes" id="UP000249396">
    <property type="component" value="Unassembled WGS sequence"/>
</dbReference>
<evidence type="ECO:0000313" key="4">
    <source>
        <dbReference type="EMBL" id="PZN84835.1"/>
    </source>
</evidence>
<proteinExistence type="inferred from homology"/>
<dbReference type="Pfam" id="PF02481">
    <property type="entry name" value="DNA_processg_A"/>
    <property type="match status" value="1"/>
</dbReference>
<dbReference type="GO" id="GO:0009294">
    <property type="term" value="P:DNA-mediated transformation"/>
    <property type="evidence" value="ECO:0007669"/>
    <property type="project" value="InterPro"/>
</dbReference>
<comment type="caution">
    <text evidence="4">The sequence shown here is derived from an EMBL/GenBank/DDBJ whole genome shotgun (WGS) entry which is preliminary data.</text>
</comment>
<dbReference type="InterPro" id="IPR041614">
    <property type="entry name" value="DprA_WH"/>
</dbReference>
<evidence type="ECO:0000259" key="3">
    <source>
        <dbReference type="Pfam" id="PF17782"/>
    </source>
</evidence>
<sequence length="352" mass="37458">MRTPRVGPRTYRLLVERFGSPGQIFGASTGTLATLGLAMETLEWLKKPDWKKVENDLRWLEIEGNHCLDSQTLAYPQILGEIADPPPLIFVRGDVSALSCRQIAVVGSRNPSPVGVKIAKDFSRALTETGFAVTSGLALGIDASAHLGALENGGITVAVAGTGLDQVYPRSHQELANAIVAQGGALVSEFPTLTPPQAGNFPRRNRIISGLSLGVLVVEAALRSGSLITARLALEQGREVFAVPGSINNPLARGCNALIKQGAKLVETVDDILDEFAFSSFPAKPQVIRQPPSDDLDSECHSLLKYIAYAPTSVDTLVAATGNTPEAIASWLLLLELQGYIVPADGGYIRSR</sequence>
<dbReference type="InterPro" id="IPR036388">
    <property type="entry name" value="WH-like_DNA-bd_sf"/>
</dbReference>
<feature type="domain" description="DprA winged helix" evidence="3">
    <location>
        <begin position="290"/>
        <end position="347"/>
    </location>
</feature>
<dbReference type="InterPro" id="IPR003488">
    <property type="entry name" value="DprA"/>
</dbReference>
<dbReference type="SUPFAM" id="SSF102405">
    <property type="entry name" value="MCP/YpsA-like"/>
    <property type="match status" value="1"/>
</dbReference>
<name>A0A2W4RLT6_9GAMM</name>
<organism evidence="4 5">
    <name type="scientific">Candidatus Methylumidiphilus alinenensis</name>
    <dbReference type="NCBI Taxonomy" id="2202197"/>
    <lineage>
        <taxon>Bacteria</taxon>
        <taxon>Pseudomonadati</taxon>
        <taxon>Pseudomonadota</taxon>
        <taxon>Gammaproteobacteria</taxon>
        <taxon>Methylococcales</taxon>
        <taxon>Candidatus Methylumidiphilus</taxon>
    </lineage>
</organism>
<accession>A0A2W4RLT6</accession>
<dbReference type="PANTHER" id="PTHR43022:SF1">
    <property type="entry name" value="PROTEIN SMF"/>
    <property type="match status" value="1"/>
</dbReference>
<evidence type="ECO:0000259" key="2">
    <source>
        <dbReference type="Pfam" id="PF02481"/>
    </source>
</evidence>
<dbReference type="NCBIfam" id="TIGR00732">
    <property type="entry name" value="dprA"/>
    <property type="match status" value="1"/>
</dbReference>
<feature type="domain" description="Smf/DprA SLOG" evidence="2">
    <location>
        <begin position="73"/>
        <end position="276"/>
    </location>
</feature>
<reference evidence="4 5" key="1">
    <citation type="journal article" date="2018" name="Aquat. Microb. Ecol.">
        <title>Gammaproteobacterial methanotrophs dominate.</title>
        <authorList>
            <person name="Rissanen A.J."/>
            <person name="Saarenheimo J."/>
            <person name="Tiirola M."/>
            <person name="Peura S."/>
            <person name="Aalto S.L."/>
            <person name="Karvinen A."/>
            <person name="Nykanen H."/>
        </authorList>
    </citation>
    <scope>NUCLEOTIDE SEQUENCE [LARGE SCALE GENOMIC DNA]</scope>
    <source>
        <strain evidence="4">AMbin10</strain>
    </source>
</reference>
<dbReference type="PANTHER" id="PTHR43022">
    <property type="entry name" value="PROTEIN SMF"/>
    <property type="match status" value="1"/>
</dbReference>
<evidence type="ECO:0000256" key="1">
    <source>
        <dbReference type="ARBA" id="ARBA00006525"/>
    </source>
</evidence>
<dbReference type="InterPro" id="IPR057666">
    <property type="entry name" value="DrpA_SLOG"/>
</dbReference>
<dbReference type="Gene3D" id="1.10.10.10">
    <property type="entry name" value="Winged helix-like DNA-binding domain superfamily/Winged helix DNA-binding domain"/>
    <property type="match status" value="1"/>
</dbReference>
<dbReference type="Gene3D" id="3.40.50.450">
    <property type="match status" value="1"/>
</dbReference>
<dbReference type="EMBL" id="QJPH01000143">
    <property type="protein sequence ID" value="PZN84835.1"/>
    <property type="molecule type" value="Genomic_DNA"/>
</dbReference>
<gene>
    <name evidence="4" type="primary">dprA</name>
    <name evidence="4" type="ORF">DM484_02245</name>
</gene>
<comment type="similarity">
    <text evidence="1">Belongs to the DprA/Smf family.</text>
</comment>